<keyword evidence="5" id="KW-0813">Transport</keyword>
<evidence type="ECO:0000256" key="5">
    <source>
        <dbReference type="ARBA" id="ARBA00022448"/>
    </source>
</evidence>
<reference evidence="14" key="1">
    <citation type="submission" date="2016-09" db="EMBL/GenBank/DDBJ databases">
        <title>Draft genome sequence of a novel species of the family Streptococcaceae isolated from flowers.</title>
        <authorList>
            <person name="Chuah L.-O."/>
            <person name="Yap K.-P."/>
            <person name="Thong K.L."/>
            <person name="Liong M.T."/>
            <person name="Ahmad R."/>
            <person name="Rusul G."/>
        </authorList>
    </citation>
    <scope>NUCLEOTIDE SEQUENCE [LARGE SCALE GENOMIC DNA]</scope>
    <source>
        <strain evidence="14">HibF3</strain>
    </source>
</reference>
<evidence type="ECO:0000256" key="8">
    <source>
        <dbReference type="ARBA" id="ARBA00022989"/>
    </source>
</evidence>
<dbReference type="Pfam" id="PF02687">
    <property type="entry name" value="FtsX"/>
    <property type="match status" value="1"/>
</dbReference>
<evidence type="ECO:0000256" key="7">
    <source>
        <dbReference type="ARBA" id="ARBA00022692"/>
    </source>
</evidence>
<dbReference type="PANTHER" id="PTHR43738:SF1">
    <property type="entry name" value="HEMIN TRANSPORT SYSTEM PERMEASE PROTEIN HRTB-RELATED"/>
    <property type="match status" value="1"/>
</dbReference>
<name>A0A9Q5NZS7_9LACT</name>
<dbReference type="InterPro" id="IPR003838">
    <property type="entry name" value="ABC3_permease_C"/>
</dbReference>
<dbReference type="AlphaFoldDB" id="A0A9Q5NZS7"/>
<feature type="transmembrane region" description="Helical" evidence="11">
    <location>
        <begin position="328"/>
        <end position="347"/>
    </location>
</feature>
<evidence type="ECO:0000313" key="13">
    <source>
        <dbReference type="EMBL" id="OFI46868.1"/>
    </source>
</evidence>
<accession>A0A9Q5NZS7</accession>
<feature type="domain" description="ABC3 transporter permease C-terminal" evidence="12">
    <location>
        <begin position="244"/>
        <end position="355"/>
    </location>
</feature>
<dbReference type="EMBL" id="MKIQ01000027">
    <property type="protein sequence ID" value="OFI46868.1"/>
    <property type="molecule type" value="Genomic_DNA"/>
</dbReference>
<evidence type="ECO:0000256" key="3">
    <source>
        <dbReference type="ARBA" id="ARBA00011131"/>
    </source>
</evidence>
<sequence>MFLAIKEMKFSKFRYVLVIGVMFLISYLAFILSGLATGLSDQFKQEAEDWGASQIVLSEDSNSVFAASQLKRKDMDRVDSSDKAPIGLYSGAIDVDGQDDKVNVSVFGASDNAFYLPEVLEGNKLTKENQIIISQNLADKGLKVGDKVKLGNLENEVEVVGIFNKTYYAVTPVIYTNLETWTKIKYGKQPFASDGDKPINAILSKSDIKSITNNDEDSKIKEMDIPAFIQKMPGYAAQNLTLMSMIYFLFVIVAAVIGIFMYVMTIQKTSIFGVMKAQGISNGFIAKSIVWQSVLVGFIGVLVGFVLAYLTSMILPEAMPFAIDFKQWLLYGAVLILVSALGGLFSIRTVAKVDPIKAIG</sequence>
<gene>
    <name evidence="13" type="ORF">BG262_03490</name>
</gene>
<dbReference type="RefSeq" id="WP_070788001.1">
    <property type="nucleotide sequence ID" value="NZ_CP075561.1"/>
</dbReference>
<keyword evidence="8 11" id="KW-1133">Transmembrane helix</keyword>
<keyword evidence="6" id="KW-1003">Cell membrane</keyword>
<evidence type="ECO:0000256" key="4">
    <source>
        <dbReference type="ARBA" id="ARBA00016962"/>
    </source>
</evidence>
<feature type="transmembrane region" description="Helical" evidence="11">
    <location>
        <begin position="284"/>
        <end position="308"/>
    </location>
</feature>
<comment type="subcellular location">
    <subcellularLocation>
        <location evidence="1">Cell membrane</location>
        <topology evidence="1">Multi-pass membrane protein</topology>
    </subcellularLocation>
</comment>
<evidence type="ECO:0000256" key="2">
    <source>
        <dbReference type="ARBA" id="ARBA00008697"/>
    </source>
</evidence>
<protein>
    <recommendedName>
        <fullName evidence="4">Putative hemin transport system permease protein HrtB</fullName>
    </recommendedName>
</protein>
<comment type="similarity">
    <text evidence="2">Belongs to the ABC-4 integral membrane protein family. HrtB subfamily.</text>
</comment>
<dbReference type="OrthoDB" id="384327at2"/>
<comment type="caution">
    <text evidence="13">The sequence shown here is derived from an EMBL/GenBank/DDBJ whole genome shotgun (WGS) entry which is preliminary data.</text>
</comment>
<dbReference type="PANTHER" id="PTHR43738">
    <property type="entry name" value="ABC TRANSPORTER, MEMBRANE PROTEIN"/>
    <property type="match status" value="1"/>
</dbReference>
<evidence type="ECO:0000313" key="14">
    <source>
        <dbReference type="Proteomes" id="UP000177273"/>
    </source>
</evidence>
<feature type="transmembrane region" description="Helical" evidence="11">
    <location>
        <begin position="15"/>
        <end position="36"/>
    </location>
</feature>
<keyword evidence="14" id="KW-1185">Reference proteome</keyword>
<dbReference type="GO" id="GO:0005886">
    <property type="term" value="C:plasma membrane"/>
    <property type="evidence" value="ECO:0007669"/>
    <property type="project" value="UniProtKB-SubCell"/>
</dbReference>
<proteinExistence type="inferred from homology"/>
<keyword evidence="9 11" id="KW-0472">Membrane</keyword>
<evidence type="ECO:0000256" key="10">
    <source>
        <dbReference type="ARBA" id="ARBA00024973"/>
    </source>
</evidence>
<evidence type="ECO:0000256" key="9">
    <source>
        <dbReference type="ARBA" id="ARBA00023136"/>
    </source>
</evidence>
<comment type="subunit">
    <text evidence="3">The complex is composed of two ATP-binding proteins (HrtA), two transmembrane proteins (HrtB) and a solute-binding protein.</text>
</comment>
<comment type="function">
    <text evidence="10">Part of the ABC transporter complex hrt involved in hemin import. Responsible for the translocation of the substrate across the membrane.</text>
</comment>
<evidence type="ECO:0000256" key="6">
    <source>
        <dbReference type="ARBA" id="ARBA00022475"/>
    </source>
</evidence>
<keyword evidence="7 11" id="KW-0812">Transmembrane</keyword>
<dbReference type="InterPro" id="IPR051125">
    <property type="entry name" value="ABC-4/HrtB_transporter"/>
</dbReference>
<dbReference type="Proteomes" id="UP000177273">
    <property type="component" value="Unassembled WGS sequence"/>
</dbReference>
<evidence type="ECO:0000256" key="11">
    <source>
        <dbReference type="SAM" id="Phobius"/>
    </source>
</evidence>
<evidence type="ECO:0000259" key="12">
    <source>
        <dbReference type="Pfam" id="PF02687"/>
    </source>
</evidence>
<evidence type="ECO:0000256" key="1">
    <source>
        <dbReference type="ARBA" id="ARBA00004651"/>
    </source>
</evidence>
<organism evidence="13 14">
    <name type="scientific">Floricoccus penangensis</name>
    <dbReference type="NCBI Taxonomy" id="1859475"/>
    <lineage>
        <taxon>Bacteria</taxon>
        <taxon>Bacillati</taxon>
        <taxon>Bacillota</taxon>
        <taxon>Bacilli</taxon>
        <taxon>Lactobacillales</taxon>
        <taxon>Streptococcaceae</taxon>
        <taxon>Floricoccus</taxon>
    </lineage>
</organism>
<feature type="transmembrane region" description="Helical" evidence="11">
    <location>
        <begin position="240"/>
        <end position="263"/>
    </location>
</feature>